<feature type="compositionally biased region" description="Low complexity" evidence="1">
    <location>
        <begin position="26"/>
        <end position="37"/>
    </location>
</feature>
<feature type="region of interest" description="Disordered" evidence="1">
    <location>
        <begin position="111"/>
        <end position="133"/>
    </location>
</feature>
<comment type="caution">
    <text evidence="2">The sequence shown here is derived from an EMBL/GenBank/DDBJ whole genome shotgun (WGS) entry which is preliminary data.</text>
</comment>
<dbReference type="OrthoDB" id="4154856at2759"/>
<evidence type="ECO:0000313" key="3">
    <source>
        <dbReference type="Proteomes" id="UP000019484"/>
    </source>
</evidence>
<dbReference type="GeneID" id="19159611"/>
<proteinExistence type="predicted"/>
<dbReference type="EMBL" id="AMWN01000004">
    <property type="protein sequence ID" value="EXJ87806.1"/>
    <property type="molecule type" value="Genomic_DNA"/>
</dbReference>
<protein>
    <submittedName>
        <fullName evidence="2">Uncharacterized protein</fullName>
    </submittedName>
</protein>
<dbReference type="HOGENOM" id="CLU_053716_0_0_1"/>
<dbReference type="eggNOG" id="ENOG502T41H">
    <property type="taxonomic scope" value="Eukaryota"/>
</dbReference>
<evidence type="ECO:0000256" key="1">
    <source>
        <dbReference type="SAM" id="MobiDB-lite"/>
    </source>
</evidence>
<gene>
    <name evidence="2" type="ORF">A1O1_04733</name>
</gene>
<accession>W9YEW8</accession>
<dbReference type="Proteomes" id="UP000019484">
    <property type="component" value="Unassembled WGS sequence"/>
</dbReference>
<feature type="region of interest" description="Disordered" evidence="1">
    <location>
        <begin position="1"/>
        <end position="46"/>
    </location>
</feature>
<name>W9YEW8_9EURO</name>
<dbReference type="RefSeq" id="XP_007723812.1">
    <property type="nucleotide sequence ID" value="XM_007725622.1"/>
</dbReference>
<sequence>MDTSMSPANEIEDNERIEGDGDEAAADGAESVASSSDLTEDGGTEEDLLEEFEATLNKLTLDAETIVAAQPRATQLHLTTQTKKIFKDYKQYGSMARLKIGVEKLLAPSPDEEKLCFSGPGKDKTSGRHELELKGGRPGHYGRAFATNYTKDDDEYESYGEIPCPGDVVDNPLFPDLKPHLHPLRIIDPECIPYVTNLPWNPVATTLSWPAGLQWPKGLLGKLNTILSIVDHECRVRLFHHVSRYGPSPVFRAGIEQQVQSHYSTIFQTARQHYLGFTPETRAFLRSVYESKKRLNRAEKRLLAQVCRVAEGSIDIFWEDLNEARMGFTAMKVFVMARELEKAQEARNLSTDKPKASL</sequence>
<organism evidence="2 3">
    <name type="scientific">Capronia coronata CBS 617.96</name>
    <dbReference type="NCBI Taxonomy" id="1182541"/>
    <lineage>
        <taxon>Eukaryota</taxon>
        <taxon>Fungi</taxon>
        <taxon>Dikarya</taxon>
        <taxon>Ascomycota</taxon>
        <taxon>Pezizomycotina</taxon>
        <taxon>Eurotiomycetes</taxon>
        <taxon>Chaetothyriomycetidae</taxon>
        <taxon>Chaetothyriales</taxon>
        <taxon>Herpotrichiellaceae</taxon>
        <taxon>Capronia</taxon>
    </lineage>
</organism>
<keyword evidence="3" id="KW-1185">Reference proteome</keyword>
<reference evidence="2 3" key="1">
    <citation type="submission" date="2013-03" db="EMBL/GenBank/DDBJ databases">
        <title>The Genome Sequence of Capronia coronata CBS 617.96.</title>
        <authorList>
            <consortium name="The Broad Institute Genomics Platform"/>
            <person name="Cuomo C."/>
            <person name="de Hoog S."/>
            <person name="Gorbushina A."/>
            <person name="Walker B."/>
            <person name="Young S.K."/>
            <person name="Zeng Q."/>
            <person name="Gargeya S."/>
            <person name="Fitzgerald M."/>
            <person name="Haas B."/>
            <person name="Abouelleil A."/>
            <person name="Allen A.W."/>
            <person name="Alvarado L."/>
            <person name="Arachchi H.M."/>
            <person name="Berlin A.M."/>
            <person name="Chapman S.B."/>
            <person name="Gainer-Dewar J."/>
            <person name="Goldberg J."/>
            <person name="Griggs A."/>
            <person name="Gujja S."/>
            <person name="Hansen M."/>
            <person name="Howarth C."/>
            <person name="Imamovic A."/>
            <person name="Ireland A."/>
            <person name="Larimer J."/>
            <person name="McCowan C."/>
            <person name="Murphy C."/>
            <person name="Pearson M."/>
            <person name="Poon T.W."/>
            <person name="Priest M."/>
            <person name="Roberts A."/>
            <person name="Saif S."/>
            <person name="Shea T."/>
            <person name="Sisk P."/>
            <person name="Sykes S."/>
            <person name="Wortman J."/>
            <person name="Nusbaum C."/>
            <person name="Birren B."/>
        </authorList>
    </citation>
    <scope>NUCLEOTIDE SEQUENCE [LARGE SCALE GENOMIC DNA]</scope>
    <source>
        <strain evidence="2 3">CBS 617.96</strain>
    </source>
</reference>
<evidence type="ECO:0000313" key="2">
    <source>
        <dbReference type="EMBL" id="EXJ87806.1"/>
    </source>
</evidence>
<dbReference type="AlphaFoldDB" id="W9YEW8"/>